<accession>A0AAV4V1V2</accession>
<dbReference type="Proteomes" id="UP001054837">
    <property type="component" value="Unassembled WGS sequence"/>
</dbReference>
<name>A0AAV4V1V2_9ARAC</name>
<dbReference type="EMBL" id="BPLQ01012275">
    <property type="protein sequence ID" value="GIY64121.1"/>
    <property type="molecule type" value="Genomic_DNA"/>
</dbReference>
<gene>
    <name evidence="2" type="ORF">CDAR_41911</name>
</gene>
<evidence type="ECO:0000313" key="3">
    <source>
        <dbReference type="Proteomes" id="UP001054837"/>
    </source>
</evidence>
<sequence>MENLKTRLFADDLFLYLFYQTKLIKKLPSSHRSAGNEFKEEIGKAVLYFAHSYHDLHKEFLNSFLEDIMKSKENFIRYLKLYCSGHKCNQHIFDKFLNVSSLLYEMVLLCRSQGDNGFIFFAPMCWVEFFEFELRKEFYLKGGWSALRNHIKLKGYDSKYENVVPKINHMAITHRESSDEDDQKNIPGDENASEFKLLSKKNEQIYSHEKFSSESDPGDSIKRTKHNIF</sequence>
<proteinExistence type="predicted"/>
<dbReference type="AlphaFoldDB" id="A0AAV4V1V2"/>
<protein>
    <submittedName>
        <fullName evidence="2">Uncharacterized protein</fullName>
    </submittedName>
</protein>
<organism evidence="2 3">
    <name type="scientific">Caerostris darwini</name>
    <dbReference type="NCBI Taxonomy" id="1538125"/>
    <lineage>
        <taxon>Eukaryota</taxon>
        <taxon>Metazoa</taxon>
        <taxon>Ecdysozoa</taxon>
        <taxon>Arthropoda</taxon>
        <taxon>Chelicerata</taxon>
        <taxon>Arachnida</taxon>
        <taxon>Araneae</taxon>
        <taxon>Araneomorphae</taxon>
        <taxon>Entelegynae</taxon>
        <taxon>Araneoidea</taxon>
        <taxon>Araneidae</taxon>
        <taxon>Caerostris</taxon>
    </lineage>
</organism>
<reference evidence="2 3" key="1">
    <citation type="submission" date="2021-06" db="EMBL/GenBank/DDBJ databases">
        <title>Caerostris darwini draft genome.</title>
        <authorList>
            <person name="Kono N."/>
            <person name="Arakawa K."/>
        </authorList>
    </citation>
    <scope>NUCLEOTIDE SEQUENCE [LARGE SCALE GENOMIC DNA]</scope>
</reference>
<evidence type="ECO:0000256" key="1">
    <source>
        <dbReference type="SAM" id="MobiDB-lite"/>
    </source>
</evidence>
<comment type="caution">
    <text evidence="2">The sequence shown here is derived from an EMBL/GenBank/DDBJ whole genome shotgun (WGS) entry which is preliminary data.</text>
</comment>
<evidence type="ECO:0000313" key="2">
    <source>
        <dbReference type="EMBL" id="GIY64121.1"/>
    </source>
</evidence>
<keyword evidence="3" id="KW-1185">Reference proteome</keyword>
<feature type="region of interest" description="Disordered" evidence="1">
    <location>
        <begin position="209"/>
        <end position="229"/>
    </location>
</feature>